<sequence>MQFETPLGTIIGKTENKVIRIMGIPYGRAKRFEKPEEVDKLPTPFYANAPSVASPQISDPYFSRIFGHEVLEGLTIGEQCLNLSITRQETVSEQKKLPVMVWIHGGGYISGCGDLVGTNPTQMVRENDVLVVSVSYRLGILGFLGGYKNIPANLGLMDVILALKWIKNNIEYFGGDSSNITLFSQSAGGDLVAHLMAAQGVEGLFHKVIIQSAPFGLRNDKTEMINQMIKVGQEFDLNGSYEELMSIQSKMLEKAGGFGLKSGMPFGMQYGMAPLPNEGEVEHIWAERASQFEVIVGYNREETAVFLPLLEAVKKAMALPFVGNIAKAIVLKVTTGAIYKKGANAFYKDYKRAGGKIALYELRFGSKTNGLKSTHTMELPLIFWDKEVWGKSELLKDIDKGYVEAFGKQIRKMWCDFAKEGYQAIPESFDSMIIKK</sequence>
<comment type="caution">
    <text evidence="2">The sequence shown here is derived from an EMBL/GenBank/DDBJ whole genome shotgun (WGS) entry which is preliminary data.</text>
</comment>
<evidence type="ECO:0000313" key="3">
    <source>
        <dbReference type="Proteomes" id="UP000614200"/>
    </source>
</evidence>
<dbReference type="PANTHER" id="PTHR11559">
    <property type="entry name" value="CARBOXYLESTERASE"/>
    <property type="match status" value="1"/>
</dbReference>
<dbReference type="Gene3D" id="3.40.50.1820">
    <property type="entry name" value="alpha/beta hydrolase"/>
    <property type="match status" value="1"/>
</dbReference>
<evidence type="ECO:0000313" key="2">
    <source>
        <dbReference type="EMBL" id="MBF4695524.1"/>
    </source>
</evidence>
<feature type="domain" description="Carboxylesterase type B" evidence="1">
    <location>
        <begin position="4"/>
        <end position="310"/>
    </location>
</feature>
<evidence type="ECO:0000259" key="1">
    <source>
        <dbReference type="Pfam" id="PF00135"/>
    </source>
</evidence>
<proteinExistence type="predicted"/>
<dbReference type="SUPFAM" id="SSF53474">
    <property type="entry name" value="alpha/beta-Hydrolases"/>
    <property type="match status" value="1"/>
</dbReference>
<name>A0ABS0A0W8_9FIRM</name>
<dbReference type="Proteomes" id="UP000614200">
    <property type="component" value="Unassembled WGS sequence"/>
</dbReference>
<dbReference type="EMBL" id="JADKNH010000017">
    <property type="protein sequence ID" value="MBF4695524.1"/>
    <property type="molecule type" value="Genomic_DNA"/>
</dbReference>
<keyword evidence="3" id="KW-1185">Reference proteome</keyword>
<reference evidence="2 3" key="1">
    <citation type="submission" date="2020-11" db="EMBL/GenBank/DDBJ databases">
        <title>Fusibacter basophilias sp. nov.</title>
        <authorList>
            <person name="Qiu D."/>
        </authorList>
    </citation>
    <scope>NUCLEOTIDE SEQUENCE [LARGE SCALE GENOMIC DNA]</scope>
    <source>
        <strain evidence="2 3">Q10-2</strain>
    </source>
</reference>
<dbReference type="InterPro" id="IPR050309">
    <property type="entry name" value="Type-B_Carboxylest/Lipase"/>
</dbReference>
<dbReference type="Pfam" id="PF00135">
    <property type="entry name" value="COesterase"/>
    <property type="match status" value="1"/>
</dbReference>
<organism evidence="2 3">
    <name type="scientific">Fusibacter ferrireducens</name>
    <dbReference type="NCBI Taxonomy" id="2785058"/>
    <lineage>
        <taxon>Bacteria</taxon>
        <taxon>Bacillati</taxon>
        <taxon>Bacillota</taxon>
        <taxon>Clostridia</taxon>
        <taxon>Eubacteriales</taxon>
        <taxon>Eubacteriales Family XII. Incertae Sedis</taxon>
        <taxon>Fusibacter</taxon>
    </lineage>
</organism>
<dbReference type="InterPro" id="IPR029058">
    <property type="entry name" value="AB_hydrolase_fold"/>
</dbReference>
<dbReference type="InterPro" id="IPR002018">
    <property type="entry name" value="CarbesteraseB"/>
</dbReference>
<protein>
    <submittedName>
        <fullName evidence="2">Carboxylesterase/lipase family protein</fullName>
    </submittedName>
</protein>
<gene>
    <name evidence="2" type="ORF">ISU02_20720</name>
</gene>
<dbReference type="RefSeq" id="WP_194703763.1">
    <property type="nucleotide sequence ID" value="NZ_JADKNH010000017.1"/>
</dbReference>
<accession>A0ABS0A0W8</accession>